<name>A0A4R1QSB3_9FIRM</name>
<protein>
    <submittedName>
        <fullName evidence="1">Transposon-encoded protein TnpV</fullName>
    </submittedName>
</protein>
<proteinExistence type="predicted"/>
<dbReference type="RefSeq" id="WP_058965508.1">
    <property type="nucleotide sequence ID" value="NZ_CABKVM010000018.1"/>
</dbReference>
<dbReference type="EMBL" id="SLUM01000013">
    <property type="protein sequence ID" value="TCL56347.1"/>
    <property type="molecule type" value="Genomic_DNA"/>
</dbReference>
<dbReference type="Pfam" id="PF14198">
    <property type="entry name" value="TnpV"/>
    <property type="match status" value="1"/>
</dbReference>
<dbReference type="OrthoDB" id="1827971at2"/>
<dbReference type="AlphaFoldDB" id="A0A4R1QSB3"/>
<dbReference type="STRING" id="1650663.GCA_001486665_02524"/>
<accession>A0A4R1QSB3</accession>
<evidence type="ECO:0000313" key="2">
    <source>
        <dbReference type="Proteomes" id="UP000295184"/>
    </source>
</evidence>
<comment type="caution">
    <text evidence="1">The sequence shown here is derived from an EMBL/GenBank/DDBJ whole genome shotgun (WGS) entry which is preliminary data.</text>
</comment>
<reference evidence="1 2" key="1">
    <citation type="submission" date="2019-03" db="EMBL/GenBank/DDBJ databases">
        <title>Genomic Encyclopedia of Type Strains, Phase IV (KMG-IV): sequencing the most valuable type-strain genomes for metagenomic binning, comparative biology and taxonomic classification.</title>
        <authorList>
            <person name="Goeker M."/>
        </authorList>
    </citation>
    <scope>NUCLEOTIDE SEQUENCE [LARGE SCALE GENOMIC DNA]</scope>
    <source>
        <strain evidence="1 2">DSM 100451</strain>
    </source>
</reference>
<dbReference type="InterPro" id="IPR026989">
    <property type="entry name" value="TnpV"/>
</dbReference>
<dbReference type="Proteomes" id="UP000295184">
    <property type="component" value="Unassembled WGS sequence"/>
</dbReference>
<evidence type="ECO:0000313" key="1">
    <source>
        <dbReference type="EMBL" id="TCL56347.1"/>
    </source>
</evidence>
<organism evidence="1 2">
    <name type="scientific">Allofournierella massiliensis</name>
    <dbReference type="NCBI Taxonomy" id="1650663"/>
    <lineage>
        <taxon>Bacteria</taxon>
        <taxon>Bacillati</taxon>
        <taxon>Bacillota</taxon>
        <taxon>Clostridia</taxon>
        <taxon>Eubacteriales</taxon>
        <taxon>Oscillospiraceae</taxon>
        <taxon>Allofournierella</taxon>
    </lineage>
</organism>
<sequence length="114" mass="13009">MDFQYTNINGFLIPNLTLGNQPTQPLGKYGMIRRNFLEQNAPATFDLMTLQGTLYPHLIEMDNAARQQVQATMQQLSAQSSAPNRKTDPVTWTQWMNQLKAQAEEMVLPMLHTL</sequence>
<gene>
    <name evidence="1" type="ORF">EDD77_1135</name>
</gene>